<dbReference type="GeneID" id="20234372"/>
<protein>
    <recommendedName>
        <fullName evidence="1">Ints3-like C-terminal domain-containing protein</fullName>
    </recommendedName>
</protein>
<feature type="domain" description="Ints3-like C-terminal" evidence="1">
    <location>
        <begin position="1"/>
        <end position="58"/>
    </location>
</feature>
<name>V4A8T4_LOTGI</name>
<accession>V4A8T4</accession>
<proteinExistence type="predicted"/>
<reference evidence="2 3" key="1">
    <citation type="journal article" date="2013" name="Nature">
        <title>Insights into bilaterian evolution from three spiralian genomes.</title>
        <authorList>
            <person name="Simakov O."/>
            <person name="Marletaz F."/>
            <person name="Cho S.J."/>
            <person name="Edsinger-Gonzales E."/>
            <person name="Havlak P."/>
            <person name="Hellsten U."/>
            <person name="Kuo D.H."/>
            <person name="Larsson T."/>
            <person name="Lv J."/>
            <person name="Arendt D."/>
            <person name="Savage R."/>
            <person name="Osoegawa K."/>
            <person name="de Jong P."/>
            <person name="Grimwood J."/>
            <person name="Chapman J.A."/>
            <person name="Shapiro H."/>
            <person name="Aerts A."/>
            <person name="Otillar R.P."/>
            <person name="Terry A.Y."/>
            <person name="Boore J.L."/>
            <person name="Grigoriev I.V."/>
            <person name="Lindberg D.R."/>
            <person name="Seaver E.C."/>
            <person name="Weisblat D.A."/>
            <person name="Putnam N.H."/>
            <person name="Rokhsar D.S."/>
        </authorList>
    </citation>
    <scope>NUCLEOTIDE SEQUENCE [LARGE SCALE GENOMIC DNA]</scope>
</reference>
<evidence type="ECO:0000313" key="3">
    <source>
        <dbReference type="Proteomes" id="UP000030746"/>
    </source>
</evidence>
<dbReference type="KEGG" id="lgi:LOTGIDRAFT_140893"/>
<gene>
    <name evidence="2" type="ORF">LOTGIDRAFT_140893</name>
</gene>
<evidence type="ECO:0000313" key="2">
    <source>
        <dbReference type="EMBL" id="ESP00344.1"/>
    </source>
</evidence>
<dbReference type="STRING" id="225164.V4A8T4"/>
<feature type="non-terminal residue" evidence="2">
    <location>
        <position position="1"/>
    </location>
</feature>
<dbReference type="InterPro" id="IPR056518">
    <property type="entry name" value="HEAT_Ints3_C"/>
</dbReference>
<organism evidence="2 3">
    <name type="scientific">Lottia gigantea</name>
    <name type="common">Giant owl limpet</name>
    <dbReference type="NCBI Taxonomy" id="225164"/>
    <lineage>
        <taxon>Eukaryota</taxon>
        <taxon>Metazoa</taxon>
        <taxon>Spiralia</taxon>
        <taxon>Lophotrochozoa</taxon>
        <taxon>Mollusca</taxon>
        <taxon>Gastropoda</taxon>
        <taxon>Patellogastropoda</taxon>
        <taxon>Lottioidea</taxon>
        <taxon>Lottiidae</taxon>
        <taxon>Lottia</taxon>
    </lineage>
</organism>
<dbReference type="RefSeq" id="XP_009048961.1">
    <property type="nucleotide sequence ID" value="XM_009050713.1"/>
</dbReference>
<dbReference type="Pfam" id="PF24566">
    <property type="entry name" value="HEAT_Ints3_C"/>
    <property type="match status" value="1"/>
</dbReference>
<dbReference type="HOGENOM" id="CLU_2910775_0_0_1"/>
<evidence type="ECO:0000259" key="1">
    <source>
        <dbReference type="Pfam" id="PF24566"/>
    </source>
</evidence>
<dbReference type="OrthoDB" id="2021145at2759"/>
<dbReference type="CTD" id="20234372"/>
<dbReference type="EMBL" id="KB200750">
    <property type="protein sequence ID" value="ESP00344.1"/>
    <property type="molecule type" value="Genomic_DNA"/>
</dbReference>
<keyword evidence="3" id="KW-1185">Reference proteome</keyword>
<dbReference type="AlphaFoldDB" id="V4A8T4"/>
<sequence length="62" mass="7417">PTTDLLRPILCRECKKTDLFTPSILKYWAQEHEDRLAEIIYQQLSKVNNSPKKRQRFVSKLQ</sequence>
<dbReference type="Proteomes" id="UP000030746">
    <property type="component" value="Unassembled WGS sequence"/>
</dbReference>